<evidence type="ECO:0000313" key="2">
    <source>
        <dbReference type="Proteomes" id="UP000018781"/>
    </source>
</evidence>
<dbReference type="eggNOG" id="COG2801">
    <property type="taxonomic scope" value="Bacteria"/>
</dbReference>
<gene>
    <name evidence="1" type="ORF">Y013_23790</name>
</gene>
<sequence length="100" mass="11220">MTASKFVADHSDTYQVKRLCEIVELERSSYYAWKSAEPARAARTEADAQRADRIRAIHAQDNTSGAPRITAELNDSVAADEKVNHKRAVWVGLTHRDRAP</sequence>
<dbReference type="Proteomes" id="UP000018781">
    <property type="component" value="Chromosome"/>
</dbReference>
<evidence type="ECO:0000313" key="1">
    <source>
        <dbReference type="EMBL" id="AHD23399.1"/>
    </source>
</evidence>
<proteinExistence type="predicted"/>
<name>V9XMY0_9NOCA</name>
<dbReference type="EMBL" id="CP006996">
    <property type="protein sequence ID" value="AHD23399.1"/>
    <property type="molecule type" value="Genomic_DNA"/>
</dbReference>
<protein>
    <submittedName>
        <fullName evidence="1">Transposase</fullName>
    </submittedName>
</protein>
<dbReference type="PATRIC" id="fig|1435356.3.peg.4793"/>
<organism evidence="1 2">
    <name type="scientific">Rhodococcus pyridinivorans SB3094</name>
    <dbReference type="NCBI Taxonomy" id="1435356"/>
    <lineage>
        <taxon>Bacteria</taxon>
        <taxon>Bacillati</taxon>
        <taxon>Actinomycetota</taxon>
        <taxon>Actinomycetes</taxon>
        <taxon>Mycobacteriales</taxon>
        <taxon>Nocardiaceae</taxon>
        <taxon>Rhodococcus</taxon>
    </lineage>
</organism>
<dbReference type="HOGENOM" id="CLU_027402_21_8_11"/>
<accession>V9XMY0</accession>
<dbReference type="AlphaFoldDB" id="V9XMY0"/>
<reference evidence="1 2" key="1">
    <citation type="journal article" date="2014" name="Genome Announc.">
        <title>Complete Genome of Rhodococcus pyridinivorans SB3094, a Methyl-Ethyl-Ketone-Degrading Bacterium Used for Bioaugmentation.</title>
        <authorList>
            <person name="Dueholm M.S."/>
            <person name="Albertsen M."/>
            <person name="D'Imperio S."/>
            <person name="Tale V.P."/>
            <person name="Lewis D."/>
            <person name="Nielsen P.H."/>
            <person name="Nielsen J.L."/>
        </authorList>
    </citation>
    <scope>NUCLEOTIDE SEQUENCE [LARGE SCALE GENOMIC DNA]</scope>
    <source>
        <strain evidence="1 2">SB3094</strain>
    </source>
</reference>
<dbReference type="KEGG" id="rpy:Y013_23790"/>